<dbReference type="EMBL" id="CP012172">
    <property type="protein sequence ID" value="AKV74172.1"/>
    <property type="molecule type" value="Genomic_DNA"/>
</dbReference>
<dbReference type="Proteomes" id="UP000062475">
    <property type="component" value="Chromosome"/>
</dbReference>
<dbReference type="InterPro" id="IPR027417">
    <property type="entry name" value="P-loop_NTPase"/>
</dbReference>
<dbReference type="OrthoDB" id="371918at2157"/>
<dbReference type="Proteomes" id="UP000068832">
    <property type="component" value="Chromosome"/>
</dbReference>
<dbReference type="EMBL" id="CP008822">
    <property type="protein sequence ID" value="AIM27285.1"/>
    <property type="molecule type" value="Genomic_DNA"/>
</dbReference>
<dbReference type="PATRIC" id="fig|43687.5.peg.1189"/>
<evidence type="ECO:0000313" key="3">
    <source>
        <dbReference type="EMBL" id="AIM27285.1"/>
    </source>
</evidence>
<dbReference type="Proteomes" id="UP000062398">
    <property type="component" value="Chromosome"/>
</dbReference>
<dbReference type="Proteomes" id="UP000061362">
    <property type="component" value="Chromosome"/>
</dbReference>
<protein>
    <submittedName>
        <fullName evidence="3">ATPase (AAA+ superfamily)-like protein</fullName>
    </submittedName>
    <submittedName>
        <fullName evidence="4">ATPase AAA</fullName>
    </submittedName>
</protein>
<dbReference type="GeneID" id="91755615"/>
<dbReference type="PANTHER" id="PTHR33295">
    <property type="entry name" value="ATPASE"/>
    <property type="match status" value="1"/>
</dbReference>
<evidence type="ECO:0000313" key="14">
    <source>
        <dbReference type="Proteomes" id="UP000068832"/>
    </source>
</evidence>
<dbReference type="RefSeq" id="WP_012021086.1">
    <property type="nucleotide sequence ID" value="NZ_AP019770.1"/>
</dbReference>
<accession>A0A088E7H7</accession>
<evidence type="ECO:0000313" key="5">
    <source>
        <dbReference type="EMBL" id="AKV76411.1"/>
    </source>
</evidence>
<dbReference type="Pfam" id="PF13635">
    <property type="entry name" value="DUF4143"/>
    <property type="match status" value="1"/>
</dbReference>
<sequence length="415" mass="48911">MRVEDFKAVIAEFLNSEIPKTTDRETRLPLDTNYVITLTGGRRVGKTYILYNTMSRLVSEGKASKDEIVYVDFEHPRLRNLSAVDLDDILTAFYELTGKKPRYLFLDEIQTVKDYGSWFRRRLDARVFLTGSSSALTPSRIAEELRGRSLNFEVFPLSFREYLSFLGVRVNPEITLYTEEKGKILSLLREYLRYGGYPAVVLERDPGLKKMLLRSYFDSVVVRDLNERYAETFASYIVSNYSSLISYNRVYNYLKTLGFKVSKEKVIELFRRGREAYFLFEVEVFERSETKRKVNPRKVYIVDMGYPYALGYDSVSKAMENAVYLQLRREGKEVYYWRSEDAEVDFVVSEKMEPKELIQVTYAEDKIEDREVKGLRKAEREINAERSTIITWSYQGRVNGYQAVPLWYWLLRRER</sequence>
<dbReference type="InterPro" id="IPR041682">
    <property type="entry name" value="AAA_14"/>
</dbReference>
<dbReference type="EMBL" id="CP012176">
    <property type="protein sequence ID" value="AKV83151.1"/>
    <property type="molecule type" value="Genomic_DNA"/>
</dbReference>
<dbReference type="AlphaFoldDB" id="A0A088E7H7"/>
<evidence type="ECO:0000313" key="8">
    <source>
        <dbReference type="EMBL" id="AKV83151.1"/>
    </source>
</evidence>
<dbReference type="Proteomes" id="UP000056255">
    <property type="component" value="Chromosome"/>
</dbReference>
<dbReference type="InterPro" id="IPR025420">
    <property type="entry name" value="DUF4143"/>
</dbReference>
<dbReference type="OMA" id="KIYVFFD"/>
<name>A0A088E7H7_9CREN</name>
<reference evidence="8 10" key="3">
    <citation type="submission" date="2015-07" db="EMBL/GenBank/DDBJ databases">
        <title>Physiological, transcriptional responses and genome re-sequencing of acid resistant extremely thermoacidophilic Metallosphaera sedula SARC-M1.</title>
        <authorList>
            <person name="Ai C."/>
            <person name="McCarthy S."/>
            <person name="Eckrich V."/>
            <person name="Rudrappa D."/>
            <person name="Qiu G."/>
            <person name="Blum P."/>
        </authorList>
    </citation>
    <scope>NUCLEOTIDE SEQUENCE [LARGE SCALE GENOMIC DNA]</scope>
    <source>
        <strain evidence="8 10">SARC-M1</strain>
    </source>
</reference>
<evidence type="ECO:0000313" key="11">
    <source>
        <dbReference type="Proteomes" id="UP000061362"/>
    </source>
</evidence>
<evidence type="ECO:0000313" key="10">
    <source>
        <dbReference type="Proteomes" id="UP000056255"/>
    </source>
</evidence>
<dbReference type="Proteomes" id="UP000029084">
    <property type="component" value="Chromosome"/>
</dbReference>
<dbReference type="EMBL" id="CP012173">
    <property type="protein sequence ID" value="AKV76411.1"/>
    <property type="molecule type" value="Genomic_DNA"/>
</dbReference>
<dbReference type="SUPFAM" id="SSF52540">
    <property type="entry name" value="P-loop containing nucleoside triphosphate hydrolases"/>
    <property type="match status" value="1"/>
</dbReference>
<evidence type="ECO:0000313" key="4">
    <source>
        <dbReference type="EMBL" id="AKV74172.1"/>
    </source>
</evidence>
<proteinExistence type="predicted"/>
<evidence type="ECO:0000313" key="12">
    <source>
        <dbReference type="Proteomes" id="UP000062398"/>
    </source>
</evidence>
<feature type="domain" description="DUF4143" evidence="2">
    <location>
        <begin position="228"/>
        <end position="361"/>
    </location>
</feature>
<gene>
    <name evidence="3" type="ORF">HA72_1138</name>
    <name evidence="4" type="ORF">MsedA_1154</name>
    <name evidence="5" type="ORF">MsedB_1156</name>
    <name evidence="6" type="ORF">MsedC_1154</name>
    <name evidence="7" type="ORF">MsedD_1155</name>
    <name evidence="8" type="ORF">MsedE_1157</name>
</gene>
<evidence type="ECO:0000313" key="9">
    <source>
        <dbReference type="Proteomes" id="UP000029084"/>
    </source>
</evidence>
<evidence type="ECO:0000259" key="1">
    <source>
        <dbReference type="Pfam" id="PF13173"/>
    </source>
</evidence>
<feature type="domain" description="AAA" evidence="1">
    <location>
        <begin position="33"/>
        <end position="163"/>
    </location>
</feature>
<evidence type="ECO:0000313" key="13">
    <source>
        <dbReference type="Proteomes" id="UP000062475"/>
    </source>
</evidence>
<evidence type="ECO:0000259" key="2">
    <source>
        <dbReference type="Pfam" id="PF13635"/>
    </source>
</evidence>
<dbReference type="EMBL" id="CP012175">
    <property type="protein sequence ID" value="AKV80908.1"/>
    <property type="molecule type" value="Genomic_DNA"/>
</dbReference>
<reference evidence="11 12" key="2">
    <citation type="journal article" date="2015" name="Genome Announc.">
        <title>Complete Genome Sequences of Evolved Arsenate-Resistant Metallosphaera sedula Strains.</title>
        <authorList>
            <person name="Ai C."/>
            <person name="McCarthy S."/>
            <person name="Schackwitz W."/>
            <person name="Martin J."/>
            <person name="Lipzen A."/>
            <person name="Blum P."/>
        </authorList>
    </citation>
    <scope>NUCLEOTIDE SEQUENCE [LARGE SCALE GENOMIC DNA]</scope>
    <source>
        <strain evidence="6 12">ARS120-1</strain>
        <strain evidence="7 11">ARS120-2</strain>
        <strain evidence="4 14">ARS50-1</strain>
        <strain evidence="5 13">ARS50-2</strain>
    </source>
</reference>
<evidence type="ECO:0000313" key="7">
    <source>
        <dbReference type="EMBL" id="AKV80908.1"/>
    </source>
</evidence>
<dbReference type="PANTHER" id="PTHR33295:SF8">
    <property type="entry name" value="AAA+ ATPASE DOMAIN-CONTAINING PROTEIN"/>
    <property type="match status" value="1"/>
</dbReference>
<dbReference type="Pfam" id="PF13173">
    <property type="entry name" value="AAA_14"/>
    <property type="match status" value="1"/>
</dbReference>
<evidence type="ECO:0000313" key="6">
    <source>
        <dbReference type="EMBL" id="AKV78663.1"/>
    </source>
</evidence>
<reference evidence="3 9" key="1">
    <citation type="journal article" date="2014" name="J. Bacteriol.">
        <title>Role of an Archaeal PitA Transporter in the Copper and Arsenic Resistance of Metallosphaera sedula, an Extreme Thermoacidophile.</title>
        <authorList>
            <person name="McCarthy S."/>
            <person name="Ai C."/>
            <person name="Wheaton G."/>
            <person name="Tevatia R."/>
            <person name="Eckrich V."/>
            <person name="Kelly R."/>
            <person name="Blum P."/>
        </authorList>
    </citation>
    <scope>NUCLEOTIDE SEQUENCE [LARGE SCALE GENOMIC DNA]</scope>
    <source>
        <strain evidence="3 9">CuR1</strain>
    </source>
</reference>
<organism evidence="3 9">
    <name type="scientific">Metallosphaera sedula</name>
    <dbReference type="NCBI Taxonomy" id="43687"/>
    <lineage>
        <taxon>Archaea</taxon>
        <taxon>Thermoproteota</taxon>
        <taxon>Thermoprotei</taxon>
        <taxon>Sulfolobales</taxon>
        <taxon>Sulfolobaceae</taxon>
        <taxon>Metallosphaera</taxon>
    </lineage>
</organism>
<dbReference type="CDD" id="cd01120">
    <property type="entry name" value="RecA-like_superfamily"/>
    <property type="match status" value="1"/>
</dbReference>
<dbReference type="EMBL" id="CP012174">
    <property type="protein sequence ID" value="AKV78663.1"/>
    <property type="molecule type" value="Genomic_DNA"/>
</dbReference>